<accession>A0A412GI20</accession>
<feature type="transmembrane region" description="Helical" evidence="1">
    <location>
        <begin position="219"/>
        <end position="238"/>
    </location>
</feature>
<dbReference type="EMBL" id="CP083685">
    <property type="protein sequence ID" value="UYU91194.1"/>
    <property type="molecule type" value="Genomic_DNA"/>
</dbReference>
<feature type="transmembrane region" description="Helical" evidence="1">
    <location>
        <begin position="345"/>
        <end position="362"/>
    </location>
</feature>
<protein>
    <recommendedName>
        <fullName evidence="5">O-antigen ligase domain-containing protein</fullName>
    </recommendedName>
</protein>
<dbReference type="EMBL" id="CP083680">
    <property type="protein sequence ID" value="UYU65289.1"/>
    <property type="molecule type" value="Genomic_DNA"/>
</dbReference>
<feature type="transmembrane region" description="Helical" evidence="1">
    <location>
        <begin position="75"/>
        <end position="94"/>
    </location>
</feature>
<evidence type="ECO:0000256" key="1">
    <source>
        <dbReference type="SAM" id="Phobius"/>
    </source>
</evidence>
<evidence type="ECO:0000313" key="4">
    <source>
        <dbReference type="Proteomes" id="UP001156218"/>
    </source>
</evidence>
<keyword evidence="1" id="KW-0472">Membrane</keyword>
<feature type="transmembrane region" description="Helical" evidence="1">
    <location>
        <begin position="174"/>
        <end position="207"/>
    </location>
</feature>
<dbReference type="Proteomes" id="UP001162960">
    <property type="component" value="Chromosome"/>
</dbReference>
<dbReference type="AlphaFoldDB" id="A0A412GI20"/>
<dbReference type="RefSeq" id="WP_048695294.1">
    <property type="nucleotide sequence ID" value="NZ_CP083680.1"/>
</dbReference>
<sequence length="392" mass="44906">MGTIIFLFLILTQFYGYMGLQGLPFMLTTHVGILVLGVFLGYKKGNLFNKYLIMMVVSLILCAISSKVYRNQSFISSLYASLFILDIFFYYFLVYLNVGVKRFEKVLVILIVATCLGFILQHLFFPKIIFFASAGEWISLSATPHRFIQITAQSLISLGIFLGFNKFLELKNKLYAILSFVCFVCILIRGFRIMLLAAIVSLIWILYKYNKTIFSIKNILKIAGVLLMFSFSLLIPVVQESIGNMVLRQTVENNTLDNQDYARTIQLAYYFGEHFKNTIEFFLGSGLPGNSPYGLYISEELPAIGINWVDWGLLGLSWLGGVPLVICMLLYMIKCIWLTRYSRKNRYISAWFIYLLIISVTHPEVYQFGSMLVQGMVLYLVLRLKKTGLLDN</sequence>
<keyword evidence="1" id="KW-1133">Transmembrane helix</keyword>
<name>A0A412GI20_BACT4</name>
<gene>
    <name evidence="2" type="ORF">KQP68_17130</name>
    <name evidence="3" type="ORF">KQP74_00735</name>
</gene>
<evidence type="ECO:0000313" key="3">
    <source>
        <dbReference type="EMBL" id="UYU91194.1"/>
    </source>
</evidence>
<dbReference type="Proteomes" id="UP001156218">
    <property type="component" value="Chromosome"/>
</dbReference>
<reference evidence="2 4" key="1">
    <citation type="submission" date="2021-06" db="EMBL/GenBank/DDBJ databases">
        <title>Interrogation of the integrated mobile genetic elements in gut-associated Bacteroides with a consensus prediction approach.</title>
        <authorList>
            <person name="Campbell D.E."/>
            <person name="Leigh J.R."/>
            <person name="Kim T."/>
            <person name="England W."/>
            <person name="Whitaker R.J."/>
            <person name="Degnan P.H."/>
        </authorList>
    </citation>
    <scope>NUCLEOTIDE SEQUENCE [LARGE SCALE GENOMIC DNA]</scope>
    <source>
        <strain evidence="3">VPI-3443</strain>
        <strain evidence="2 4">WAL8669</strain>
    </source>
</reference>
<organism evidence="2 4">
    <name type="scientific">Bacteroides thetaiotaomicron</name>
    <dbReference type="NCBI Taxonomy" id="818"/>
    <lineage>
        <taxon>Bacteria</taxon>
        <taxon>Pseudomonadati</taxon>
        <taxon>Bacteroidota</taxon>
        <taxon>Bacteroidia</taxon>
        <taxon>Bacteroidales</taxon>
        <taxon>Bacteroidaceae</taxon>
        <taxon>Bacteroides</taxon>
    </lineage>
</organism>
<proteinExistence type="predicted"/>
<feature type="transmembrane region" description="Helical" evidence="1">
    <location>
        <begin position="106"/>
        <end position="125"/>
    </location>
</feature>
<feature type="transmembrane region" description="Helical" evidence="1">
    <location>
        <begin position="311"/>
        <end position="333"/>
    </location>
</feature>
<evidence type="ECO:0008006" key="5">
    <source>
        <dbReference type="Google" id="ProtNLM"/>
    </source>
</evidence>
<evidence type="ECO:0000313" key="2">
    <source>
        <dbReference type="EMBL" id="UYU65289.1"/>
    </source>
</evidence>
<feature type="transmembrane region" description="Helical" evidence="1">
    <location>
        <begin position="51"/>
        <end position="69"/>
    </location>
</feature>
<keyword evidence="1" id="KW-0812">Transmembrane</keyword>
<feature type="transmembrane region" description="Helical" evidence="1">
    <location>
        <begin position="26"/>
        <end position="42"/>
    </location>
</feature>